<gene>
    <name evidence="2" type="ORF">PanWU01x14_117260</name>
</gene>
<evidence type="ECO:0000313" key="2">
    <source>
        <dbReference type="EMBL" id="PON65412.1"/>
    </source>
</evidence>
<keyword evidence="1" id="KW-0812">Transmembrane</keyword>
<evidence type="ECO:0000313" key="3">
    <source>
        <dbReference type="Proteomes" id="UP000237105"/>
    </source>
</evidence>
<feature type="transmembrane region" description="Helical" evidence="1">
    <location>
        <begin position="19"/>
        <end position="47"/>
    </location>
</feature>
<dbReference type="EMBL" id="JXTB01000088">
    <property type="protein sequence ID" value="PON65412.1"/>
    <property type="molecule type" value="Genomic_DNA"/>
</dbReference>
<evidence type="ECO:0000256" key="1">
    <source>
        <dbReference type="SAM" id="Phobius"/>
    </source>
</evidence>
<proteinExistence type="predicted"/>
<keyword evidence="1" id="KW-0472">Membrane</keyword>
<keyword evidence="3" id="KW-1185">Reference proteome</keyword>
<sequence length="79" mass="9088">MKFCSISENFLKSQSIIQIYSTIFTVISIIFAIQIYSTILTIISIIFAQVENQLLRFDPVVQFVKKLHDCSQLVQSKIT</sequence>
<dbReference type="AlphaFoldDB" id="A0A2P5CWI8"/>
<dbReference type="OrthoDB" id="10533153at2759"/>
<reference evidence="3" key="1">
    <citation type="submission" date="2016-06" db="EMBL/GenBank/DDBJ databases">
        <title>Parallel loss of symbiosis genes in relatives of nitrogen-fixing non-legume Parasponia.</title>
        <authorList>
            <person name="Van Velzen R."/>
            <person name="Holmer R."/>
            <person name="Bu F."/>
            <person name="Rutten L."/>
            <person name="Van Zeijl A."/>
            <person name="Liu W."/>
            <person name="Santuari L."/>
            <person name="Cao Q."/>
            <person name="Sharma T."/>
            <person name="Shen D."/>
            <person name="Roswanjaya Y."/>
            <person name="Wardhani T."/>
            <person name="Kalhor M.S."/>
            <person name="Jansen J."/>
            <person name="Van den Hoogen J."/>
            <person name="Gungor B."/>
            <person name="Hartog M."/>
            <person name="Hontelez J."/>
            <person name="Verver J."/>
            <person name="Yang W.-C."/>
            <person name="Schijlen E."/>
            <person name="Repin R."/>
            <person name="Schilthuizen M."/>
            <person name="Schranz E."/>
            <person name="Heidstra R."/>
            <person name="Miyata K."/>
            <person name="Fedorova E."/>
            <person name="Kohlen W."/>
            <person name="Bisseling T."/>
            <person name="Smit S."/>
            <person name="Geurts R."/>
        </authorList>
    </citation>
    <scope>NUCLEOTIDE SEQUENCE [LARGE SCALE GENOMIC DNA]</scope>
    <source>
        <strain evidence="3">cv. WU1-14</strain>
    </source>
</reference>
<dbReference type="Proteomes" id="UP000237105">
    <property type="component" value="Unassembled WGS sequence"/>
</dbReference>
<accession>A0A2P5CWI8</accession>
<protein>
    <submittedName>
        <fullName evidence="2">Uncharacterized protein</fullName>
    </submittedName>
</protein>
<name>A0A2P5CWI8_PARAD</name>
<comment type="caution">
    <text evidence="2">The sequence shown here is derived from an EMBL/GenBank/DDBJ whole genome shotgun (WGS) entry which is preliminary data.</text>
</comment>
<keyword evidence="1" id="KW-1133">Transmembrane helix</keyword>
<organism evidence="2 3">
    <name type="scientific">Parasponia andersonii</name>
    <name type="common">Sponia andersonii</name>
    <dbReference type="NCBI Taxonomy" id="3476"/>
    <lineage>
        <taxon>Eukaryota</taxon>
        <taxon>Viridiplantae</taxon>
        <taxon>Streptophyta</taxon>
        <taxon>Embryophyta</taxon>
        <taxon>Tracheophyta</taxon>
        <taxon>Spermatophyta</taxon>
        <taxon>Magnoliopsida</taxon>
        <taxon>eudicotyledons</taxon>
        <taxon>Gunneridae</taxon>
        <taxon>Pentapetalae</taxon>
        <taxon>rosids</taxon>
        <taxon>fabids</taxon>
        <taxon>Rosales</taxon>
        <taxon>Cannabaceae</taxon>
        <taxon>Parasponia</taxon>
    </lineage>
</organism>